<dbReference type="RefSeq" id="WP_005882786.1">
    <property type="nucleotide sequence ID" value="NZ_ADNU01000019.1"/>
</dbReference>
<dbReference type="PRINTS" id="PR00111">
    <property type="entry name" value="ABHYDROLASE"/>
</dbReference>
<dbReference type="OrthoDB" id="5195507at2"/>
<dbReference type="Gene3D" id="3.40.50.1820">
    <property type="entry name" value="alpha/beta hydrolase"/>
    <property type="match status" value="1"/>
</dbReference>
<reference evidence="2 3" key="1">
    <citation type="submission" date="2010-04" db="EMBL/GenBank/DDBJ databases">
        <authorList>
            <person name="Qin X."/>
            <person name="Bachman B."/>
            <person name="Battles P."/>
            <person name="Bell A."/>
            <person name="Bess C."/>
            <person name="Bickham C."/>
            <person name="Chaboub L."/>
            <person name="Chen D."/>
            <person name="Coyle M."/>
            <person name="Deiros D.R."/>
            <person name="Dinh H."/>
            <person name="Forbes L."/>
            <person name="Fowler G."/>
            <person name="Francisco L."/>
            <person name="Fu Q."/>
            <person name="Gubbala S."/>
            <person name="Hale W."/>
            <person name="Han Y."/>
            <person name="Hemphill L."/>
            <person name="Highlander S.K."/>
            <person name="Hirani K."/>
            <person name="Hogues M."/>
            <person name="Jackson L."/>
            <person name="Jakkamsetti A."/>
            <person name="Javaid M."/>
            <person name="Jiang H."/>
            <person name="Korchina V."/>
            <person name="Kovar C."/>
            <person name="Lara F."/>
            <person name="Lee S."/>
            <person name="Mata R."/>
            <person name="Mathew T."/>
            <person name="Moen C."/>
            <person name="Morales K."/>
            <person name="Munidasa M."/>
            <person name="Nazareth L."/>
            <person name="Ngo R."/>
            <person name="Nguyen L."/>
            <person name="Okwuonu G."/>
            <person name="Ongeri F."/>
            <person name="Patil S."/>
            <person name="Petrosino J."/>
            <person name="Pham C."/>
            <person name="Pham P."/>
            <person name="Pu L.-L."/>
            <person name="Puazo M."/>
            <person name="Raj R."/>
            <person name="Reid J."/>
            <person name="Rouhana J."/>
            <person name="Saada N."/>
            <person name="Shang Y."/>
            <person name="Simmons D."/>
            <person name="Thornton R."/>
            <person name="Warren J."/>
            <person name="Weissenberger G."/>
            <person name="Zhang J."/>
            <person name="Zhang L."/>
            <person name="Zhou C."/>
            <person name="Zhu D."/>
            <person name="Muzny D."/>
            <person name="Worley K."/>
            <person name="Gibbs R."/>
        </authorList>
    </citation>
    <scope>NUCLEOTIDE SEQUENCE [LARGE SCALE GENOMIC DNA]</scope>
    <source>
        <strain evidence="2 3">ATCC 49030</strain>
    </source>
</reference>
<dbReference type="STRING" id="585530.HMPREF0183_0689"/>
<dbReference type="InterPro" id="IPR000073">
    <property type="entry name" value="AB_hydrolase_1"/>
</dbReference>
<name>D4YL79_9MICO</name>
<dbReference type="GO" id="GO:0016020">
    <property type="term" value="C:membrane"/>
    <property type="evidence" value="ECO:0007669"/>
    <property type="project" value="TreeGrafter"/>
</dbReference>
<dbReference type="PANTHER" id="PTHR43798:SF33">
    <property type="entry name" value="HYDROLASE, PUTATIVE (AFU_ORTHOLOGUE AFUA_2G14860)-RELATED"/>
    <property type="match status" value="1"/>
</dbReference>
<evidence type="ECO:0000259" key="1">
    <source>
        <dbReference type="Pfam" id="PF00561"/>
    </source>
</evidence>
<evidence type="ECO:0000313" key="3">
    <source>
        <dbReference type="Proteomes" id="UP000005714"/>
    </source>
</evidence>
<organism evidence="2 3">
    <name type="scientific">Brevibacterium mcbrellneri ATCC 49030</name>
    <dbReference type="NCBI Taxonomy" id="585530"/>
    <lineage>
        <taxon>Bacteria</taxon>
        <taxon>Bacillati</taxon>
        <taxon>Actinomycetota</taxon>
        <taxon>Actinomycetes</taxon>
        <taxon>Micrococcales</taxon>
        <taxon>Brevibacteriaceae</taxon>
        <taxon>Brevibacterium</taxon>
    </lineage>
</organism>
<dbReference type="InterPro" id="IPR000639">
    <property type="entry name" value="Epox_hydrolase-like"/>
</dbReference>
<accession>D4YL79</accession>
<dbReference type="SUPFAM" id="SSF53474">
    <property type="entry name" value="alpha/beta-Hydrolases"/>
    <property type="match status" value="1"/>
</dbReference>
<feature type="domain" description="AB hydrolase-1" evidence="1">
    <location>
        <begin position="43"/>
        <end position="283"/>
    </location>
</feature>
<gene>
    <name evidence="2" type="ORF">HMPREF0183_0689</name>
</gene>
<dbReference type="InterPro" id="IPR029058">
    <property type="entry name" value="AB_hydrolase_fold"/>
</dbReference>
<keyword evidence="3" id="KW-1185">Reference proteome</keyword>
<dbReference type="InterPro" id="IPR050266">
    <property type="entry name" value="AB_hydrolase_sf"/>
</dbReference>
<comment type="caution">
    <text evidence="2">The sequence shown here is derived from an EMBL/GenBank/DDBJ whole genome shotgun (WGS) entry which is preliminary data.</text>
</comment>
<dbReference type="eggNOG" id="COG2267">
    <property type="taxonomic scope" value="Bacteria"/>
</dbReference>
<keyword evidence="2" id="KW-0378">Hydrolase</keyword>
<dbReference type="AlphaFoldDB" id="D4YL79"/>
<dbReference type="EMBL" id="ADNU01000019">
    <property type="protein sequence ID" value="EFG48001.1"/>
    <property type="molecule type" value="Genomic_DNA"/>
</dbReference>
<dbReference type="Proteomes" id="UP000005714">
    <property type="component" value="Unassembled WGS sequence"/>
</dbReference>
<proteinExistence type="predicted"/>
<protein>
    <submittedName>
        <fullName evidence="2">Hydrolase, alpha/beta domain protein</fullName>
    </submittedName>
</protein>
<dbReference type="GO" id="GO:0016787">
    <property type="term" value="F:hydrolase activity"/>
    <property type="evidence" value="ECO:0007669"/>
    <property type="project" value="UniProtKB-KW"/>
</dbReference>
<sequence length="316" mass="34967">MDFIDSVATTFYIPVEAGTLTTSAWLYPPSYVETTSATSSHRPILFIHGFRGDHHGMALIAHNLRTHEALVPDLPGFGQTPPLPTTTLDSYTKFIDELYAQATNRFGTEPVLAGHSFGSILAAHWAANNPTIPGLVLMNPITISPRDSAGKIATKITELYYHLGRDLPTHLGRSLLSNWLIVRAMSMTMATTNDPGLRKYIHEQHHRYFSTFSDPQTLSEAFDVSMSASVAEVSARLTMPVLVIAGKRDFIVPIQSTNRFIDTLPNARARVFNGVGHLVHYEAAEATAREIEDFAHDLSDTQDSHDPAHYTQLERT</sequence>
<dbReference type="PRINTS" id="PR00412">
    <property type="entry name" value="EPOXHYDRLASE"/>
</dbReference>
<dbReference type="PANTHER" id="PTHR43798">
    <property type="entry name" value="MONOACYLGLYCEROL LIPASE"/>
    <property type="match status" value="1"/>
</dbReference>
<dbReference type="Pfam" id="PF00561">
    <property type="entry name" value="Abhydrolase_1"/>
    <property type="match status" value="1"/>
</dbReference>
<evidence type="ECO:0000313" key="2">
    <source>
        <dbReference type="EMBL" id="EFG48001.1"/>
    </source>
</evidence>